<protein>
    <submittedName>
        <fullName evidence="1">Uncharacterized protein</fullName>
    </submittedName>
</protein>
<dbReference type="EnsemblMetazoa" id="SMAR010493-RA">
    <property type="protein sequence ID" value="SMAR010493-PA"/>
    <property type="gene ID" value="SMAR010493"/>
</dbReference>
<keyword evidence="2" id="KW-1185">Reference proteome</keyword>
<sequence length="163" mass="19040">NHSHHKHSILTHAIRRTNLLTFFPCNHYHDLQITNIVNILNAKRILIVYDEDAAGICFSKLIQNNFTGKIEVSVQRFTNVLPKFNFAPFQLIIIWMFNISKIIQANDVMKIKNKLLLVRIDETIIQKKAFNNITLFELTFQDNTKNMNLFIKTNLGLDCDLQQ</sequence>
<accession>T1J9U5</accession>
<name>T1J9U5_STRMM</name>
<proteinExistence type="predicted"/>
<reference evidence="1" key="2">
    <citation type="submission" date="2015-02" db="UniProtKB">
        <authorList>
            <consortium name="EnsemblMetazoa"/>
        </authorList>
    </citation>
    <scope>IDENTIFICATION</scope>
</reference>
<organism evidence="1 2">
    <name type="scientific">Strigamia maritima</name>
    <name type="common">European centipede</name>
    <name type="synonym">Geophilus maritimus</name>
    <dbReference type="NCBI Taxonomy" id="126957"/>
    <lineage>
        <taxon>Eukaryota</taxon>
        <taxon>Metazoa</taxon>
        <taxon>Ecdysozoa</taxon>
        <taxon>Arthropoda</taxon>
        <taxon>Myriapoda</taxon>
        <taxon>Chilopoda</taxon>
        <taxon>Pleurostigmophora</taxon>
        <taxon>Geophilomorpha</taxon>
        <taxon>Linotaeniidae</taxon>
        <taxon>Strigamia</taxon>
    </lineage>
</organism>
<dbReference type="AlphaFoldDB" id="T1J9U5"/>
<evidence type="ECO:0000313" key="2">
    <source>
        <dbReference type="Proteomes" id="UP000014500"/>
    </source>
</evidence>
<dbReference type="Proteomes" id="UP000014500">
    <property type="component" value="Unassembled WGS sequence"/>
</dbReference>
<dbReference type="EMBL" id="JH431979">
    <property type="status" value="NOT_ANNOTATED_CDS"/>
    <property type="molecule type" value="Genomic_DNA"/>
</dbReference>
<dbReference type="HOGENOM" id="CLU_1631312_0_0_1"/>
<reference evidence="2" key="1">
    <citation type="submission" date="2011-05" db="EMBL/GenBank/DDBJ databases">
        <authorList>
            <person name="Richards S.R."/>
            <person name="Qu J."/>
            <person name="Jiang H."/>
            <person name="Jhangiani S.N."/>
            <person name="Agravi P."/>
            <person name="Goodspeed R."/>
            <person name="Gross S."/>
            <person name="Mandapat C."/>
            <person name="Jackson L."/>
            <person name="Mathew T."/>
            <person name="Pu L."/>
            <person name="Thornton R."/>
            <person name="Saada N."/>
            <person name="Wilczek-Boney K.B."/>
            <person name="Lee S."/>
            <person name="Kovar C."/>
            <person name="Wu Y."/>
            <person name="Scherer S.E."/>
            <person name="Worley K.C."/>
            <person name="Muzny D.M."/>
            <person name="Gibbs R."/>
        </authorList>
    </citation>
    <scope>NUCLEOTIDE SEQUENCE</scope>
    <source>
        <strain evidence="2">Brora</strain>
    </source>
</reference>
<evidence type="ECO:0000313" key="1">
    <source>
        <dbReference type="EnsemblMetazoa" id="SMAR010493-PA"/>
    </source>
</evidence>